<protein>
    <recommendedName>
        <fullName evidence="2">Pesticidal crystal protein Cry22Aa Ig-like domain-containing protein</fullName>
    </recommendedName>
</protein>
<dbReference type="Proteomes" id="UP000231300">
    <property type="component" value="Unassembled WGS sequence"/>
</dbReference>
<proteinExistence type="predicted"/>
<dbReference type="InterPro" id="IPR013783">
    <property type="entry name" value="Ig-like_fold"/>
</dbReference>
<feature type="non-terminal residue" evidence="3">
    <location>
        <position position="1"/>
    </location>
</feature>
<feature type="domain" description="Pesticidal crystal protein Cry22Aa Ig-like" evidence="2">
    <location>
        <begin position="60"/>
        <end position="129"/>
    </location>
</feature>
<evidence type="ECO:0000256" key="1">
    <source>
        <dbReference type="SAM" id="MobiDB-lite"/>
    </source>
</evidence>
<feature type="region of interest" description="Disordered" evidence="1">
    <location>
        <begin position="278"/>
        <end position="325"/>
    </location>
</feature>
<organism evidence="3 4">
    <name type="scientific">Candidatus Nomurabacteria bacterium CG_4_9_14_0_2_um_filter_32_10</name>
    <dbReference type="NCBI Taxonomy" id="1974729"/>
    <lineage>
        <taxon>Bacteria</taxon>
        <taxon>Candidatus Nomuraibacteriota</taxon>
    </lineage>
</organism>
<dbReference type="InterPro" id="IPR032179">
    <property type="entry name" value="Cry22Aa_Ig-like"/>
</dbReference>
<feature type="region of interest" description="Disordered" evidence="1">
    <location>
        <begin position="1"/>
        <end position="56"/>
    </location>
</feature>
<sequence>NIQSAEAIPPQSPQTTPVPEIVSDVSSTSSGGGGGSENNNDDSKDEDKDLPVEDKTAPVITIVGTNSVDVTKDTLYTDAGATALDDVDGVRDVVTTGIVDTAVLGTYTITYTATDISNNTATATRTVNVIEIIISDTIPPVITILGDNPLSITKGDSYIELGADSLDEKDGNISVIISGNVDTSVVGSYDMTYTSTDNSGNISTAIRVVNVLAPPLTTFTIDTNTVLKPGKYSYDNLVITNNAVLTLEGDPDSTNSFKGVEINAYNITIDAGASISADGQGYQDGPGSPELNEDGASYGGKGAGGTSSVYGSSLEPEDLGSGKLSSGRGGGAIKLIVTDTLKNNGTISANGINSRASGGSIYVKTNQLEGIGNFNANGSGTSWPYTKAGGGGRIALYYNTSSFSGLAQALAGIYCFYGCNPAADTGTVGLFNLSDNSLNIISTWTFEDSLSPFNFDKIILNKNSKVEIEENVIINSDEFFVDEGSSVVSLGNNVLNIPIITLDNISTFTLAGGEKIDSDSLLVKGGSTFTFSDNGILSIDSLLVSGNSSTVTVVPEKILLLEIPNVEVQEGAYISVDQKGYVNGPGTQNENQKGGLYGGDDENISSSYVYGSALKPVDFGSGGKAPHPQGGGAIRLVITDTLINNGIISANGNVSSSGGSIYVTTKNLLGNGEFSANGGGLYAGGYFAAPGGGGRVAVYYESSSFTGKAEAKGGCGSYDGWSMTCASKGTVGLFDTLNNDLYLDSSWQFKNSDSPFNFNNIFISNGTKVISDENISLTANDISIDGASTFVFSGSETINANQMNILGNSTLTILNEKILKLEVSNLFVETGSYIQVDGKGYVSGPGSPEEGEQAGASYGGKGGGASSKPVYGSKEEPIDFGSGSKGNRGGGAIRLDISGTLENNGIISASNTKEHVSGGSIYVTASNILGNGKFVANGGGSSWPYGSIGGGGGRIAIYYDDYSFSGENIVLPGNYCFSGCAPAGESGTLHLVDKNFIPLSSSKKIIKFNFSELIPEVVGTIEESNHTISLSVPFSTDITNLVPNIDISDKASIDPLNGVSQNFSNPVSYIVIAEDGSTESYTVTVLVLPDPDPEPILDTTPPEISSFLLNDISGDVTINPTESNPLSINLNASENVNWMSIKIENEDDSTVYKIFQSGVNCVDDTNTCLKSWNGGLSSGGLLQDDTTFKIKVHIKDEAGNEFYDYLSPVITIDTLI</sequence>
<reference evidence="4" key="1">
    <citation type="submission" date="2017-09" db="EMBL/GenBank/DDBJ databases">
        <title>Depth-based differentiation of microbial function through sediment-hosted aquifers and enrichment of novel symbionts in the deep terrestrial subsurface.</title>
        <authorList>
            <person name="Probst A.J."/>
            <person name="Ladd B."/>
            <person name="Jarett J.K."/>
            <person name="Geller-Mcgrath D.E."/>
            <person name="Sieber C.M.K."/>
            <person name="Emerson J.B."/>
            <person name="Anantharaman K."/>
            <person name="Thomas B.C."/>
            <person name="Malmstrom R."/>
            <person name="Stieglmeier M."/>
            <person name="Klingl A."/>
            <person name="Woyke T."/>
            <person name="Ryan C.M."/>
            <person name="Banfield J.F."/>
        </authorList>
    </citation>
    <scope>NUCLEOTIDE SEQUENCE [LARGE SCALE GENOMIC DNA]</scope>
</reference>
<comment type="caution">
    <text evidence="3">The sequence shown here is derived from an EMBL/GenBank/DDBJ whole genome shotgun (WGS) entry which is preliminary data.</text>
</comment>
<dbReference type="Gene3D" id="2.60.40.2340">
    <property type="match status" value="1"/>
</dbReference>
<dbReference type="EMBL" id="PFRK01000027">
    <property type="protein sequence ID" value="PJC49417.1"/>
    <property type="molecule type" value="Genomic_DNA"/>
</dbReference>
<dbReference type="Gene3D" id="2.60.40.10">
    <property type="entry name" value="Immunoglobulins"/>
    <property type="match status" value="2"/>
</dbReference>
<dbReference type="PANTHER" id="PTHR31513">
    <property type="entry name" value="EPHRIN TYPE-B RECEPTOR"/>
    <property type="match status" value="1"/>
</dbReference>
<gene>
    <name evidence="3" type="ORF">CO033_01670</name>
</gene>
<evidence type="ECO:0000313" key="3">
    <source>
        <dbReference type="EMBL" id="PJC49417.1"/>
    </source>
</evidence>
<dbReference type="Pfam" id="PF16403">
    <property type="entry name" value="Bact_surface_Ig-like"/>
    <property type="match status" value="2"/>
</dbReference>
<feature type="compositionally biased region" description="Basic and acidic residues" evidence="1">
    <location>
        <begin position="41"/>
        <end position="56"/>
    </location>
</feature>
<feature type="domain" description="Pesticidal crystal protein Cry22Aa Ig-like" evidence="2">
    <location>
        <begin position="142"/>
        <end position="211"/>
    </location>
</feature>
<name>A0A2J0N3G8_9BACT</name>
<evidence type="ECO:0000259" key="2">
    <source>
        <dbReference type="Pfam" id="PF16403"/>
    </source>
</evidence>
<accession>A0A2J0N3G8</accession>
<evidence type="ECO:0000313" key="4">
    <source>
        <dbReference type="Proteomes" id="UP000231300"/>
    </source>
</evidence>
<dbReference type="AlphaFoldDB" id="A0A2J0N3G8"/>
<dbReference type="PANTHER" id="PTHR31513:SF2">
    <property type="entry name" value="MRAZ"/>
    <property type="match status" value="1"/>
</dbReference>
<feature type="region of interest" description="Disordered" evidence="1">
    <location>
        <begin position="844"/>
        <end position="887"/>
    </location>
</feature>